<evidence type="ECO:0000259" key="4">
    <source>
        <dbReference type="Pfam" id="PF01420"/>
    </source>
</evidence>
<evidence type="ECO:0000256" key="2">
    <source>
        <dbReference type="ARBA" id="ARBA00022747"/>
    </source>
</evidence>
<dbReference type="GO" id="GO:0004519">
    <property type="term" value="F:endonuclease activity"/>
    <property type="evidence" value="ECO:0007669"/>
    <property type="project" value="UniProtKB-KW"/>
</dbReference>
<comment type="similarity">
    <text evidence="1">Belongs to the type-I restriction system S methylase family.</text>
</comment>
<proteinExistence type="inferred from homology"/>
<dbReference type="EC" id="3.1.21.-" evidence="5"/>
<dbReference type="InterPro" id="IPR000055">
    <property type="entry name" value="Restrct_endonuc_typeI_TRD"/>
</dbReference>
<keyword evidence="5" id="KW-0378">Hydrolase</keyword>
<feature type="domain" description="Type I restriction modification DNA specificity" evidence="4">
    <location>
        <begin position="272"/>
        <end position="456"/>
    </location>
</feature>
<dbReference type="RefSeq" id="WP_256606089.1">
    <property type="nucleotide sequence ID" value="NZ_JANIBL010000012.1"/>
</dbReference>
<keyword evidence="5" id="KW-0255">Endonuclease</keyword>
<dbReference type="Pfam" id="PF01420">
    <property type="entry name" value="Methylase_S"/>
    <property type="match status" value="2"/>
</dbReference>
<dbReference type="Proteomes" id="UP001524570">
    <property type="component" value="Unassembled WGS sequence"/>
</dbReference>
<evidence type="ECO:0000313" key="6">
    <source>
        <dbReference type="Proteomes" id="UP001524570"/>
    </source>
</evidence>
<accession>A0ABT1TQ27</accession>
<dbReference type="PANTHER" id="PTHR30408:SF12">
    <property type="entry name" value="TYPE I RESTRICTION ENZYME MJAVIII SPECIFICITY SUBUNIT"/>
    <property type="match status" value="1"/>
</dbReference>
<dbReference type="Gene3D" id="3.90.220.20">
    <property type="entry name" value="DNA methylase specificity domains"/>
    <property type="match status" value="2"/>
</dbReference>
<keyword evidence="2" id="KW-0680">Restriction system</keyword>
<evidence type="ECO:0000313" key="5">
    <source>
        <dbReference type="EMBL" id="MCQ8116874.1"/>
    </source>
</evidence>
<dbReference type="SUPFAM" id="SSF116734">
    <property type="entry name" value="DNA methylase specificity domain"/>
    <property type="match status" value="2"/>
</dbReference>
<dbReference type="EMBL" id="JANIBL010000012">
    <property type="protein sequence ID" value="MCQ8116874.1"/>
    <property type="molecule type" value="Genomic_DNA"/>
</dbReference>
<gene>
    <name evidence="5" type="ORF">NP589_05515</name>
</gene>
<evidence type="ECO:0000256" key="3">
    <source>
        <dbReference type="ARBA" id="ARBA00023125"/>
    </source>
</evidence>
<keyword evidence="6" id="KW-1185">Reference proteome</keyword>
<protein>
    <submittedName>
        <fullName evidence="5">Restriction endonuclease subunit S</fullName>
        <ecNumber evidence="5">3.1.21.-</ecNumber>
    </submittedName>
</protein>
<sequence length="479" mass="52860">MSSDWPLISIDEIKADSKSAIAIGPFGSNMKSDCYVNEGVPVIRGTNITGGPTFQGEFVYITQELADKLKSSNVNQYDLVFPHRGSIGEVGIILDDTRYVISSSLMKLTCDRSKVSPKFLYYFFKSSLGRHELLKNASQVGTPGIGQPLASLKSIELKLPPLEIQNKIEAILTSLDEKIELNRQTNQTLEQIAQAIFKSWFVDFEPVKAKVAALSWAGVRGQELAEQAAICAISGKTPEQLAQLDPQTLQQLKATAALFPDALVDSELGEIPEGWAISKVEEVSSKIGMGPFGSNIKVSTFVEAGIPVISGQHLKSTLLTDGDNNFITEEHAEKLKSSNVFPEDIIFTHAGNIGQVSMIPRSSRYKKYIVSQRQFFLRVDRKKTSPYFMTYFFRSPEGQHLLLSNASQVGVPSIARPSSHLKAIELVIPSLEITNAFEFLIFPILETIMKNRELIQTLVSLRDGLLPKLLSGEINLSHL</sequence>
<evidence type="ECO:0000256" key="1">
    <source>
        <dbReference type="ARBA" id="ARBA00010923"/>
    </source>
</evidence>
<organism evidence="5 6">
    <name type="scientific">Methylomonas rosea</name>
    <dbReference type="NCBI Taxonomy" id="2952227"/>
    <lineage>
        <taxon>Bacteria</taxon>
        <taxon>Pseudomonadati</taxon>
        <taxon>Pseudomonadota</taxon>
        <taxon>Gammaproteobacteria</taxon>
        <taxon>Methylococcales</taxon>
        <taxon>Methylococcaceae</taxon>
        <taxon>Methylomonas</taxon>
    </lineage>
</organism>
<dbReference type="InterPro" id="IPR052021">
    <property type="entry name" value="Type-I_RS_S_subunit"/>
</dbReference>
<keyword evidence="3" id="KW-0238">DNA-binding</keyword>
<feature type="domain" description="Type I restriction modification DNA specificity" evidence="4">
    <location>
        <begin position="35"/>
        <end position="191"/>
    </location>
</feature>
<name>A0ABT1TQ27_9GAMM</name>
<keyword evidence="5" id="KW-0540">Nuclease</keyword>
<comment type="caution">
    <text evidence="5">The sequence shown here is derived from an EMBL/GenBank/DDBJ whole genome shotgun (WGS) entry which is preliminary data.</text>
</comment>
<reference evidence="5 6" key="1">
    <citation type="submission" date="2022-07" db="EMBL/GenBank/DDBJ databases">
        <title>Methylomonas rivi sp. nov., Methylomonas rosea sp. nov., Methylomonas aureus sp. nov. and Methylomonas subterranea sp. nov., four novel methanotrophs isolated from a freshwater creek and the deep terrestrial subsurface.</title>
        <authorList>
            <person name="Abin C."/>
            <person name="Sankaranarayanan K."/>
            <person name="Garner C."/>
            <person name="Sindelar R."/>
            <person name="Kotary K."/>
            <person name="Garner R."/>
            <person name="Barclay S."/>
            <person name="Lawson P."/>
            <person name="Krumholz L."/>
        </authorList>
    </citation>
    <scope>NUCLEOTIDE SEQUENCE [LARGE SCALE GENOMIC DNA]</scope>
    <source>
        <strain evidence="5 6">WSC-7</strain>
    </source>
</reference>
<dbReference type="InterPro" id="IPR044946">
    <property type="entry name" value="Restrct_endonuc_typeI_TRD_sf"/>
</dbReference>
<dbReference type="GO" id="GO:0016787">
    <property type="term" value="F:hydrolase activity"/>
    <property type="evidence" value="ECO:0007669"/>
    <property type="project" value="UniProtKB-KW"/>
</dbReference>
<dbReference type="PANTHER" id="PTHR30408">
    <property type="entry name" value="TYPE-1 RESTRICTION ENZYME ECOKI SPECIFICITY PROTEIN"/>
    <property type="match status" value="1"/>
</dbReference>